<evidence type="ECO:0000313" key="5">
    <source>
        <dbReference type="EMBL" id="MDR6270972.1"/>
    </source>
</evidence>
<dbReference type="SMART" id="SM00846">
    <property type="entry name" value="Gp_dh_N"/>
    <property type="match status" value="1"/>
</dbReference>
<reference evidence="5 6" key="1">
    <citation type="submission" date="2023-07" db="EMBL/GenBank/DDBJ databases">
        <title>Sequencing the genomes of 1000 actinobacteria strains.</title>
        <authorList>
            <person name="Klenk H.-P."/>
        </authorList>
    </citation>
    <scope>NUCLEOTIDE SEQUENCE [LARGE SCALE GENOMIC DNA]</scope>
    <source>
        <strain evidence="5 6">DSM 14555</strain>
    </source>
</reference>
<organism evidence="5 6">
    <name type="scientific">Arthrobacter russicus</name>
    <dbReference type="NCBI Taxonomy" id="172040"/>
    <lineage>
        <taxon>Bacteria</taxon>
        <taxon>Bacillati</taxon>
        <taxon>Actinomycetota</taxon>
        <taxon>Actinomycetes</taxon>
        <taxon>Micrococcales</taxon>
        <taxon>Micrococcaceae</taxon>
        <taxon>Arthrobacter</taxon>
    </lineage>
</organism>
<dbReference type="SUPFAM" id="SSF51735">
    <property type="entry name" value="NAD(P)-binding Rossmann-fold domains"/>
    <property type="match status" value="1"/>
</dbReference>
<dbReference type="InterPro" id="IPR006436">
    <property type="entry name" value="Glyceraldehyde-3-P_DH_2_arc"/>
</dbReference>
<keyword evidence="2 5" id="KW-0560">Oxidoreductase</keyword>
<comment type="caution">
    <text evidence="5">The sequence shown here is derived from an EMBL/GenBank/DDBJ whole genome shotgun (WGS) entry which is preliminary data.</text>
</comment>
<sequence>MSKTRVAVNGYGVIGKRVADAVLLQPDMELVGIADIATDWRIKSVAGRIPVFASTQDALTAMNAEGLHPLGTLDDLLAQADIIVDSTPKHVAAGNLPRYTAAGVKAIFQGGESHSTTGHSFVAQANYASALGRDTTRVVSCNTTSIVRVLGALRDAGLLLRARGVLIRRATDPWESHLGGIMNTMVPEAKIPSHQGPDAQTVIPDLDLVTIAAKGAHTQTHNHYWTLQLTREATREEVLDALRAAPRIAFIRMSDGLVALNSTIELMRDLGRPRGDMWEVAVWEDLVTVQGDEAFLTYQVYNEAIVVPETIDAIRALTRTAPDAATSMKITDDTLGMRDDFLSPLPRP</sequence>
<dbReference type="InterPro" id="IPR036291">
    <property type="entry name" value="NAD(P)-bd_dom_sf"/>
</dbReference>
<dbReference type="Proteomes" id="UP001185069">
    <property type="component" value="Unassembled WGS sequence"/>
</dbReference>
<dbReference type="InterPro" id="IPR000846">
    <property type="entry name" value="DapB_N"/>
</dbReference>
<dbReference type="NCBIfam" id="TIGR01546">
    <property type="entry name" value="GAPDH-II_archae"/>
    <property type="match status" value="1"/>
</dbReference>
<keyword evidence="1" id="KW-0521">NADP</keyword>
<accession>A0ABU1JEV0</accession>
<dbReference type="Pfam" id="PF01113">
    <property type="entry name" value="DapB_N"/>
    <property type="match status" value="1"/>
</dbReference>
<evidence type="ECO:0000256" key="1">
    <source>
        <dbReference type="ARBA" id="ARBA00022857"/>
    </source>
</evidence>
<dbReference type="InterPro" id="IPR020831">
    <property type="entry name" value="GlycerAld/Erythrose_P_DH"/>
</dbReference>
<name>A0ABU1JEV0_9MICC</name>
<dbReference type="RefSeq" id="WP_309800447.1">
    <property type="nucleotide sequence ID" value="NZ_BAAAHY010000006.1"/>
</dbReference>
<evidence type="ECO:0000313" key="6">
    <source>
        <dbReference type="Proteomes" id="UP001185069"/>
    </source>
</evidence>
<dbReference type="InterPro" id="IPR020828">
    <property type="entry name" value="GlycerAld_3-P_DH_NAD(P)-bd"/>
</dbReference>
<proteinExistence type="inferred from homology"/>
<evidence type="ECO:0000256" key="2">
    <source>
        <dbReference type="ARBA" id="ARBA00023002"/>
    </source>
</evidence>
<dbReference type="Gene3D" id="3.30.360.10">
    <property type="entry name" value="Dihydrodipicolinate Reductase, domain 2"/>
    <property type="match status" value="1"/>
</dbReference>
<evidence type="ECO:0000256" key="3">
    <source>
        <dbReference type="ARBA" id="ARBA00023027"/>
    </source>
</evidence>
<dbReference type="Pfam" id="PF02800">
    <property type="entry name" value="Gp_dh_C"/>
    <property type="match status" value="1"/>
</dbReference>
<dbReference type="PIRSF" id="PIRSF000149">
    <property type="entry name" value="GAP_DH"/>
    <property type="match status" value="1"/>
</dbReference>
<dbReference type="HAMAP" id="MF_00559">
    <property type="entry name" value="G3P_dehdrog_arch"/>
    <property type="match status" value="1"/>
</dbReference>
<dbReference type="InterPro" id="IPR020829">
    <property type="entry name" value="GlycerAld_3-P_DH_cat"/>
</dbReference>
<dbReference type="GO" id="GO:0043891">
    <property type="term" value="F:glyceraldehyde-3-phosphate dehydrogenase [NAD(P)+] (phosphorylating) activity"/>
    <property type="evidence" value="ECO:0007669"/>
    <property type="project" value="UniProtKB-EC"/>
</dbReference>
<dbReference type="NCBIfam" id="NF003251">
    <property type="entry name" value="PRK04207.1"/>
    <property type="match status" value="1"/>
</dbReference>
<dbReference type="EMBL" id="JAVDQF010000001">
    <property type="protein sequence ID" value="MDR6270972.1"/>
    <property type="molecule type" value="Genomic_DNA"/>
</dbReference>
<gene>
    <name evidence="5" type="ORF">JOE69_003210</name>
</gene>
<dbReference type="SUPFAM" id="SSF55347">
    <property type="entry name" value="Glyceraldehyde-3-phosphate dehydrogenase-like, C-terminal domain"/>
    <property type="match status" value="1"/>
</dbReference>
<keyword evidence="3" id="KW-0520">NAD</keyword>
<feature type="domain" description="Glyceraldehyde 3-phosphate dehydrogenase NAD(P) binding" evidence="4">
    <location>
        <begin position="4"/>
        <end position="141"/>
    </location>
</feature>
<dbReference type="EC" id="1.2.1.59" evidence="5"/>
<dbReference type="Gene3D" id="3.40.50.720">
    <property type="entry name" value="NAD(P)-binding Rossmann-like Domain"/>
    <property type="match status" value="1"/>
</dbReference>
<protein>
    <submittedName>
        <fullName evidence="5">Glyceraldehyde-3-phosphate dehydrogenase (NAD(P))</fullName>
        <ecNumber evidence="5">1.2.1.59</ecNumber>
    </submittedName>
</protein>
<dbReference type="CDD" id="cd18127">
    <property type="entry name" value="GAPDH_II_C"/>
    <property type="match status" value="1"/>
</dbReference>
<evidence type="ECO:0000259" key="4">
    <source>
        <dbReference type="SMART" id="SM00846"/>
    </source>
</evidence>
<keyword evidence="6" id="KW-1185">Reference proteome</keyword>
<dbReference type="CDD" id="cd02278">
    <property type="entry name" value="GAPDH_II_N"/>
    <property type="match status" value="1"/>
</dbReference>